<dbReference type="PANTHER" id="PTHR30543">
    <property type="entry name" value="CHROMATE REDUCTASE"/>
    <property type="match status" value="1"/>
</dbReference>
<dbReference type="InterPro" id="IPR005025">
    <property type="entry name" value="FMN_Rdtase-like_dom"/>
</dbReference>
<organism evidence="2 3">
    <name type="scientific">Companilactobacillus ginsenosidimutans</name>
    <dbReference type="NCBI Taxonomy" id="1007676"/>
    <lineage>
        <taxon>Bacteria</taxon>
        <taxon>Bacillati</taxon>
        <taxon>Bacillota</taxon>
        <taxon>Bacilli</taxon>
        <taxon>Lactobacillales</taxon>
        <taxon>Lactobacillaceae</taxon>
        <taxon>Companilactobacillus</taxon>
    </lineage>
</organism>
<dbReference type="InterPro" id="IPR050712">
    <property type="entry name" value="NAD(P)H-dep_reductase"/>
</dbReference>
<dbReference type="GO" id="GO:0016491">
    <property type="term" value="F:oxidoreductase activity"/>
    <property type="evidence" value="ECO:0007669"/>
    <property type="project" value="InterPro"/>
</dbReference>
<protein>
    <submittedName>
        <fullName evidence="2">NADPH-dependent FMN reductase</fullName>
    </submittedName>
</protein>
<dbReference type="RefSeq" id="WP_048704010.1">
    <property type="nucleotide sequence ID" value="NZ_CP012034.1"/>
</dbReference>
<dbReference type="GO" id="GO:0010181">
    <property type="term" value="F:FMN binding"/>
    <property type="evidence" value="ECO:0007669"/>
    <property type="project" value="TreeGrafter"/>
</dbReference>
<dbReference type="KEGG" id="lgn:ABM34_05210"/>
<evidence type="ECO:0000259" key="1">
    <source>
        <dbReference type="Pfam" id="PF03358"/>
    </source>
</evidence>
<sequence length="174" mass="19818">MKNIGLIIGTNRPNRIGKHIGDWISKQFNSKTLNLQVIDLETENLPFLDEPNIPAEHNYMQEHTKQWSEKISKLDGIIILYPQYNWGYPAVLKNALDYLHTEWAGMPVSTIVYGSHGGFQAQIALNLVLRGLRMNVLSTNLGLTIDTKNFDISELEEYSADVSTIQSEFERLLN</sequence>
<evidence type="ECO:0000313" key="3">
    <source>
        <dbReference type="Proteomes" id="UP000036106"/>
    </source>
</evidence>
<dbReference type="InterPro" id="IPR029039">
    <property type="entry name" value="Flavoprotein-like_sf"/>
</dbReference>
<keyword evidence="3" id="KW-1185">Reference proteome</keyword>
<dbReference type="OrthoDB" id="9812295at2"/>
<reference evidence="3" key="1">
    <citation type="submission" date="2015-07" db="EMBL/GenBank/DDBJ databases">
        <title>Lactobacillus ginsenosidimutans/EMML 3141/ whole genome sequencing.</title>
        <authorList>
            <person name="Kim M.K."/>
            <person name="Im W.-T."/>
            <person name="Srinivasan S."/>
            <person name="Lee J.-J."/>
        </authorList>
    </citation>
    <scope>NUCLEOTIDE SEQUENCE [LARGE SCALE GENOMIC DNA]</scope>
    <source>
        <strain evidence="3">EMML 3041</strain>
    </source>
</reference>
<feature type="domain" description="NADPH-dependent FMN reductase-like" evidence="1">
    <location>
        <begin position="3"/>
        <end position="139"/>
    </location>
</feature>
<dbReference type="PANTHER" id="PTHR30543:SF21">
    <property type="entry name" value="NAD(P)H-DEPENDENT FMN REDUCTASE LOT6"/>
    <property type="match status" value="1"/>
</dbReference>
<dbReference type="PATRIC" id="fig|1007676.4.peg.1036"/>
<gene>
    <name evidence="2" type="ORF">ABM34_05210</name>
</gene>
<accession>A0A0H4QF40</accession>
<dbReference type="Pfam" id="PF03358">
    <property type="entry name" value="FMN_red"/>
    <property type="match status" value="1"/>
</dbReference>
<dbReference type="SUPFAM" id="SSF52218">
    <property type="entry name" value="Flavoproteins"/>
    <property type="match status" value="1"/>
</dbReference>
<dbReference type="Gene3D" id="3.40.50.360">
    <property type="match status" value="1"/>
</dbReference>
<proteinExistence type="predicted"/>
<dbReference type="EMBL" id="CP012034">
    <property type="protein sequence ID" value="AKP66994.1"/>
    <property type="molecule type" value="Genomic_DNA"/>
</dbReference>
<dbReference type="AlphaFoldDB" id="A0A0H4QF40"/>
<evidence type="ECO:0000313" key="2">
    <source>
        <dbReference type="EMBL" id="AKP66994.1"/>
    </source>
</evidence>
<dbReference type="Proteomes" id="UP000036106">
    <property type="component" value="Chromosome"/>
</dbReference>
<name>A0A0H4QF40_9LACO</name>
<dbReference type="GO" id="GO:0005829">
    <property type="term" value="C:cytosol"/>
    <property type="evidence" value="ECO:0007669"/>
    <property type="project" value="TreeGrafter"/>
</dbReference>